<feature type="domain" description="Ferrous iron transporter FeoA-like" evidence="3">
    <location>
        <begin position="78"/>
        <end position="143"/>
    </location>
</feature>
<reference evidence="4 5" key="1">
    <citation type="journal article" date="2015" name="Stand. Genomic Sci.">
        <title>Genome sequence of a native-feather degrading extremely thermophilic Eubacterium, Fervidobacterium islandicum AW-1.</title>
        <authorList>
            <person name="Lee Y.J."/>
            <person name="Jeong H."/>
            <person name="Park G.S."/>
            <person name="Kwak Y."/>
            <person name="Lee S.J."/>
            <person name="Lee S.J."/>
            <person name="Park M.K."/>
            <person name="Kim J.Y."/>
            <person name="Kang H.K."/>
            <person name="Shin J.H."/>
            <person name="Lee D.W."/>
        </authorList>
    </citation>
    <scope>NUCLEOTIDE SEQUENCE [LARGE SCALE GENOMIC DNA]</scope>
    <source>
        <strain evidence="4 5">AW-1</strain>
    </source>
</reference>
<sequence>MKLSEVPVGASTVVKHVRDSDISPKLRAIGILPGVKVTVIKSAPMGDPRMYKVFNKIISLRQSEAELVEVDLLTDSVFPLSHAVPGQYVVNEIVGGFGIHRWLSRIGITKGTTVTLLPNRKVVTTLGTFDIGFGKLSKILVKAVHQNQQGQVDTRNGNTSEYSGNLKNLEDNTKGDHK</sequence>
<dbReference type="AlphaFoldDB" id="A0AAJ5HWY5"/>
<name>A0AAJ5HWY5_FERIS</name>
<dbReference type="PANTHER" id="PTHR42954">
    <property type="entry name" value="FE(2+) TRANSPORT PROTEIN A"/>
    <property type="match status" value="1"/>
</dbReference>
<feature type="compositionally biased region" description="Basic and acidic residues" evidence="2">
    <location>
        <begin position="168"/>
        <end position="178"/>
    </location>
</feature>
<dbReference type="KEGG" id="fia:NA23_03825"/>
<dbReference type="GO" id="GO:0046914">
    <property type="term" value="F:transition metal ion binding"/>
    <property type="evidence" value="ECO:0007669"/>
    <property type="project" value="InterPro"/>
</dbReference>
<protein>
    <submittedName>
        <fullName evidence="4">Ferrous iron transport protein A</fullName>
    </submittedName>
</protein>
<keyword evidence="5" id="KW-1185">Reference proteome</keyword>
<evidence type="ECO:0000256" key="2">
    <source>
        <dbReference type="SAM" id="MobiDB-lite"/>
    </source>
</evidence>
<dbReference type="InterPro" id="IPR052713">
    <property type="entry name" value="FeoA"/>
</dbReference>
<dbReference type="InterPro" id="IPR007167">
    <property type="entry name" value="Fe-transptr_FeoA-like"/>
</dbReference>
<evidence type="ECO:0000313" key="4">
    <source>
        <dbReference type="EMBL" id="UOE96835.1"/>
    </source>
</evidence>
<evidence type="ECO:0000256" key="1">
    <source>
        <dbReference type="ARBA" id="ARBA00023004"/>
    </source>
</evidence>
<dbReference type="EMBL" id="CP014334">
    <property type="protein sequence ID" value="UOE96835.1"/>
    <property type="molecule type" value="Genomic_DNA"/>
</dbReference>
<dbReference type="SUPFAM" id="SSF50037">
    <property type="entry name" value="C-terminal domain of transcriptional repressors"/>
    <property type="match status" value="1"/>
</dbReference>
<accession>A0AAJ5HWY5</accession>
<feature type="region of interest" description="Disordered" evidence="2">
    <location>
        <begin position="150"/>
        <end position="178"/>
    </location>
</feature>
<dbReference type="InterPro" id="IPR008988">
    <property type="entry name" value="Transcriptional_repressor_C"/>
</dbReference>
<dbReference type="SMART" id="SM00899">
    <property type="entry name" value="FeoA"/>
    <property type="match status" value="2"/>
</dbReference>
<dbReference type="RefSeq" id="WP_084384034.1">
    <property type="nucleotide sequence ID" value="NZ_CP014334.2"/>
</dbReference>
<dbReference type="Gene3D" id="2.30.30.90">
    <property type="match status" value="2"/>
</dbReference>
<dbReference type="InterPro" id="IPR038157">
    <property type="entry name" value="FeoA_core_dom"/>
</dbReference>
<evidence type="ECO:0000259" key="3">
    <source>
        <dbReference type="SMART" id="SM00899"/>
    </source>
</evidence>
<organism evidence="4 5">
    <name type="scientific">Fervidobacterium islandicum</name>
    <dbReference type="NCBI Taxonomy" id="2423"/>
    <lineage>
        <taxon>Bacteria</taxon>
        <taxon>Thermotogati</taxon>
        <taxon>Thermotogota</taxon>
        <taxon>Thermotogae</taxon>
        <taxon>Thermotogales</taxon>
        <taxon>Fervidobacteriaceae</taxon>
        <taxon>Fervidobacterium</taxon>
    </lineage>
</organism>
<dbReference type="Pfam" id="PF04023">
    <property type="entry name" value="FeoA"/>
    <property type="match status" value="1"/>
</dbReference>
<feature type="domain" description="Ferrous iron transporter FeoA-like" evidence="3">
    <location>
        <begin position="1"/>
        <end position="72"/>
    </location>
</feature>
<keyword evidence="1" id="KW-0408">Iron</keyword>
<dbReference type="PANTHER" id="PTHR42954:SF2">
    <property type="entry name" value="FE(2+) TRANSPORT PROTEIN A"/>
    <property type="match status" value="1"/>
</dbReference>
<proteinExistence type="predicted"/>
<gene>
    <name evidence="4" type="ORF">NA23_03825</name>
</gene>
<dbReference type="Proteomes" id="UP000093740">
    <property type="component" value="Chromosome"/>
</dbReference>
<evidence type="ECO:0000313" key="5">
    <source>
        <dbReference type="Proteomes" id="UP000093740"/>
    </source>
</evidence>
<feature type="compositionally biased region" description="Polar residues" evidence="2">
    <location>
        <begin position="150"/>
        <end position="166"/>
    </location>
</feature>